<dbReference type="AlphaFoldDB" id="A0AAV7Q618"/>
<name>A0AAV7Q618_PLEWA</name>
<reference evidence="2" key="1">
    <citation type="journal article" date="2022" name="bioRxiv">
        <title>Sequencing and chromosome-scale assembly of the giantPleurodeles waltlgenome.</title>
        <authorList>
            <person name="Brown T."/>
            <person name="Elewa A."/>
            <person name="Iarovenko S."/>
            <person name="Subramanian E."/>
            <person name="Araus A.J."/>
            <person name="Petzold A."/>
            <person name="Susuki M."/>
            <person name="Suzuki K.-i.T."/>
            <person name="Hayashi T."/>
            <person name="Toyoda A."/>
            <person name="Oliveira C."/>
            <person name="Osipova E."/>
            <person name="Leigh N.D."/>
            <person name="Simon A."/>
            <person name="Yun M.H."/>
        </authorList>
    </citation>
    <scope>NUCLEOTIDE SEQUENCE</scope>
    <source>
        <strain evidence="2">20211129_DDA</strain>
        <tissue evidence="2">Liver</tissue>
    </source>
</reference>
<keyword evidence="3" id="KW-1185">Reference proteome</keyword>
<evidence type="ECO:0000256" key="1">
    <source>
        <dbReference type="SAM" id="MobiDB-lite"/>
    </source>
</evidence>
<organism evidence="2 3">
    <name type="scientific">Pleurodeles waltl</name>
    <name type="common">Iberian ribbed newt</name>
    <dbReference type="NCBI Taxonomy" id="8319"/>
    <lineage>
        <taxon>Eukaryota</taxon>
        <taxon>Metazoa</taxon>
        <taxon>Chordata</taxon>
        <taxon>Craniata</taxon>
        <taxon>Vertebrata</taxon>
        <taxon>Euteleostomi</taxon>
        <taxon>Amphibia</taxon>
        <taxon>Batrachia</taxon>
        <taxon>Caudata</taxon>
        <taxon>Salamandroidea</taxon>
        <taxon>Salamandridae</taxon>
        <taxon>Pleurodelinae</taxon>
        <taxon>Pleurodeles</taxon>
    </lineage>
</organism>
<evidence type="ECO:0000313" key="2">
    <source>
        <dbReference type="EMBL" id="KAJ1134642.1"/>
    </source>
</evidence>
<gene>
    <name evidence="2" type="ORF">NDU88_001093</name>
</gene>
<sequence length="362" mass="39262">MQISYTVHLHRLHQVPHQQPPPTPAASTNFQYDLLQTKPPRQVQEARALLHHHHVNSPCSQSASRTAGSLSRCCLTNTAPRRKPPPPVAHLASTASSRAPSRLHYTRSPVTAVAGSHHTAIVPQLSSPAVPRAKLCQSAALLTAPCLSLPANSVAAAWPPSQGTRDAGAAVRPNRRSSPPSRPTANRRPQQPRPQEQSAPSPRRAHKAPERRTTHVATPTSRPRGAQAPRMRWQPQAQRGKNRRGTAVRTDRRTGAPRLLPRQNGGAAATPHLPRSGASQRLFSPPRHEAGRLRRLCPQRCRQYPATSATVGAAPTQGAPPVHYHPDSSVLTGEISEKGPQPEQSLTECRPSCWLVSSAHLF</sequence>
<protein>
    <submittedName>
        <fullName evidence="2">Uncharacterized protein</fullName>
    </submittedName>
</protein>
<feature type="region of interest" description="Disordered" evidence="1">
    <location>
        <begin position="311"/>
        <end position="346"/>
    </location>
</feature>
<dbReference type="Proteomes" id="UP001066276">
    <property type="component" value="Chromosome 6"/>
</dbReference>
<proteinExistence type="predicted"/>
<comment type="caution">
    <text evidence="2">The sequence shown here is derived from an EMBL/GenBank/DDBJ whole genome shotgun (WGS) entry which is preliminary data.</text>
</comment>
<dbReference type="EMBL" id="JANPWB010000010">
    <property type="protein sequence ID" value="KAJ1134642.1"/>
    <property type="molecule type" value="Genomic_DNA"/>
</dbReference>
<feature type="compositionally biased region" description="Low complexity" evidence="1">
    <location>
        <begin position="176"/>
        <end position="202"/>
    </location>
</feature>
<evidence type="ECO:0000313" key="3">
    <source>
        <dbReference type="Proteomes" id="UP001066276"/>
    </source>
</evidence>
<accession>A0AAV7Q618</accession>
<feature type="region of interest" description="Disordered" evidence="1">
    <location>
        <begin position="77"/>
        <end position="103"/>
    </location>
</feature>
<feature type="region of interest" description="Disordered" evidence="1">
    <location>
        <begin position="157"/>
        <end position="291"/>
    </location>
</feature>